<dbReference type="InterPro" id="IPR012165">
    <property type="entry name" value="Cyt_c3_hydrogenase_gsu"/>
</dbReference>
<dbReference type="EMBL" id="AP008230">
    <property type="protein sequence ID" value="BAE84151.1"/>
    <property type="molecule type" value="Genomic_DNA"/>
</dbReference>
<dbReference type="CDD" id="cd06219">
    <property type="entry name" value="DHOD_e_trans_like1"/>
    <property type="match status" value="1"/>
</dbReference>
<feature type="binding site" evidence="2">
    <location>
        <position position="226"/>
    </location>
    <ligand>
        <name>[2Fe-2S] cluster</name>
        <dbReference type="ChEBI" id="CHEBI:190135"/>
    </ligand>
</feature>
<dbReference type="STRING" id="138119.DSY2362"/>
<dbReference type="GO" id="GO:0016491">
    <property type="term" value="F:oxidoreductase activity"/>
    <property type="evidence" value="ECO:0007669"/>
    <property type="project" value="InterPro"/>
</dbReference>
<sequence>MYVYRVVKRRQLASAPCIVLLEVEAPAVAAKVEPGQFVIVRMDEQSERIPLTVMDFDREKGTITIVIQDVGYSSAMINSMEEGSHFLDFVGPLGVPSEIENLGTVVCIGGGLGVAPVYPIARALKEAGNKLISVIGARSADILILEEEMAAISDELVIATDDGSKGVKGFVTNGLEQIIAQGTKIDAIWAIGPVVMMRSVANFTRPLGIKTIVSMNPIMVDGTGMCGACRLSVGDETKFACVDGPEFDGHLVDFDLAMKRLSFYKDEEERAKISKDCDCGKGAQ</sequence>
<proteinExistence type="predicted"/>
<dbReference type="GO" id="GO:0006221">
    <property type="term" value="P:pyrimidine nucleotide biosynthetic process"/>
    <property type="evidence" value="ECO:0007669"/>
    <property type="project" value="InterPro"/>
</dbReference>
<comment type="cofactor">
    <cofactor evidence="2">
        <name>[2Fe-2S] cluster</name>
        <dbReference type="ChEBI" id="CHEBI:190135"/>
    </cofactor>
    <text evidence="2">Binds 1 [2Fe-2S] cluster per subunit.</text>
</comment>
<dbReference type="InterPro" id="IPR017938">
    <property type="entry name" value="Riboflavin_synthase-like_b-brl"/>
</dbReference>
<dbReference type="eggNOG" id="COG0543">
    <property type="taxonomic scope" value="Bacteria"/>
</dbReference>
<dbReference type="HOGENOM" id="CLU_003827_1_0_9"/>
<dbReference type="KEGG" id="dsy:DSY2362"/>
<dbReference type="AlphaFoldDB" id="Q24UZ1"/>
<dbReference type="Pfam" id="PF00175">
    <property type="entry name" value="NAD_binding_1"/>
    <property type="match status" value="1"/>
</dbReference>
<dbReference type="SUPFAM" id="SSF52343">
    <property type="entry name" value="Ferredoxin reductase-like, C-terminal NADP-linked domain"/>
    <property type="match status" value="1"/>
</dbReference>
<comment type="cofactor">
    <cofactor evidence="1">
        <name>FAD</name>
        <dbReference type="ChEBI" id="CHEBI:57692"/>
    </cofactor>
    <text evidence="1">Binds 1 FAD per subunit.</text>
</comment>
<dbReference type="InterPro" id="IPR017927">
    <property type="entry name" value="FAD-bd_FR_type"/>
</dbReference>
<reference evidence="4 5" key="1">
    <citation type="journal article" date="2006" name="J. Bacteriol.">
        <title>Complete genome sequence of the dehalorespiring bacterium Desulfitobacterium hafniense Y51 and comparison with Dehalococcoides ethenogenes 195.</title>
        <authorList>
            <person name="Nonaka H."/>
            <person name="Keresztes G."/>
            <person name="Shinoda Y."/>
            <person name="Ikenaga Y."/>
            <person name="Abe M."/>
            <person name="Naito K."/>
            <person name="Inatomi K."/>
            <person name="Furukawa K."/>
            <person name="Inui M."/>
            <person name="Yukawa H."/>
        </authorList>
    </citation>
    <scope>NUCLEOTIDE SEQUENCE [LARGE SCALE GENOMIC DNA]</scope>
    <source>
        <strain evidence="4 5">Y51</strain>
    </source>
</reference>
<gene>
    <name evidence="4" type="ordered locus">DSY2362</name>
</gene>
<keyword evidence="1" id="KW-0285">Flavoprotein</keyword>
<keyword evidence="2" id="KW-0411">Iron-sulfur</keyword>
<keyword evidence="5" id="KW-1185">Reference proteome</keyword>
<dbReference type="InterPro" id="IPR039261">
    <property type="entry name" value="FNR_nucleotide-bd"/>
</dbReference>
<dbReference type="Proteomes" id="UP000001946">
    <property type="component" value="Chromosome"/>
</dbReference>
<evidence type="ECO:0000313" key="4">
    <source>
        <dbReference type="EMBL" id="BAE84151.1"/>
    </source>
</evidence>
<organism evidence="4 5">
    <name type="scientific">Desulfitobacterium hafniense (strain Y51)</name>
    <dbReference type="NCBI Taxonomy" id="138119"/>
    <lineage>
        <taxon>Bacteria</taxon>
        <taxon>Bacillati</taxon>
        <taxon>Bacillota</taxon>
        <taxon>Clostridia</taxon>
        <taxon>Eubacteriales</taxon>
        <taxon>Desulfitobacteriaceae</taxon>
        <taxon>Desulfitobacterium</taxon>
    </lineage>
</organism>
<feature type="binding site" evidence="2">
    <location>
        <position position="229"/>
    </location>
    <ligand>
        <name>[2Fe-2S] cluster</name>
        <dbReference type="ChEBI" id="CHEBI:190135"/>
    </ligand>
</feature>
<dbReference type="PANTHER" id="PTHR43513">
    <property type="entry name" value="DIHYDROOROTATE DEHYDROGENASE B (NAD(+)), ELECTRON TRANSFER SUBUNIT"/>
    <property type="match status" value="1"/>
</dbReference>
<keyword evidence="2" id="KW-0001">2Fe-2S</keyword>
<accession>Q24UZ1</accession>
<dbReference type="Gene3D" id="3.40.50.80">
    <property type="entry name" value="Nucleotide-binding domain of ferredoxin-NADP reductase (FNR) module"/>
    <property type="match status" value="1"/>
</dbReference>
<dbReference type="Gene3D" id="2.40.30.10">
    <property type="entry name" value="Translation factors"/>
    <property type="match status" value="1"/>
</dbReference>
<protein>
    <recommendedName>
        <fullName evidence="3">FAD-binding FR-type domain-containing protein</fullName>
    </recommendedName>
</protein>
<keyword evidence="2" id="KW-0408">Iron</keyword>
<keyword evidence="1" id="KW-0274">FAD</keyword>
<dbReference type="SUPFAM" id="SSF63380">
    <property type="entry name" value="Riboflavin synthase domain-like"/>
    <property type="match status" value="1"/>
</dbReference>
<keyword evidence="2" id="KW-0479">Metal-binding</keyword>
<dbReference type="PROSITE" id="PS51384">
    <property type="entry name" value="FAD_FR"/>
    <property type="match status" value="1"/>
</dbReference>
<name>Q24UZ1_DESHY</name>
<dbReference type="InterPro" id="IPR050353">
    <property type="entry name" value="PyrK_electron_transfer"/>
</dbReference>
<dbReference type="GO" id="GO:0050660">
    <property type="term" value="F:flavin adenine dinucleotide binding"/>
    <property type="evidence" value="ECO:0007669"/>
    <property type="project" value="InterPro"/>
</dbReference>
<dbReference type="PANTHER" id="PTHR43513:SF3">
    <property type="entry name" value="DIHYDROOROTATE DEHYDROGENASE B (NAD(+)), ELECTRON TRANSFER SUBUNIT-RELATED"/>
    <property type="match status" value="1"/>
</dbReference>
<dbReference type="InterPro" id="IPR019480">
    <property type="entry name" value="Dihydroorotate_DH_Fe-S-bd"/>
</dbReference>
<feature type="binding site" evidence="1">
    <location>
        <begin position="66"/>
        <end position="68"/>
    </location>
    <ligand>
        <name>FAD</name>
        <dbReference type="ChEBI" id="CHEBI:57692"/>
    </ligand>
</feature>
<dbReference type="GO" id="GO:0051537">
    <property type="term" value="F:2 iron, 2 sulfur cluster binding"/>
    <property type="evidence" value="ECO:0007669"/>
    <property type="project" value="UniProtKB-KW"/>
</dbReference>
<evidence type="ECO:0000256" key="2">
    <source>
        <dbReference type="PIRSR" id="PIRSR006816-2"/>
    </source>
</evidence>
<dbReference type="PIRSF" id="PIRSF006816">
    <property type="entry name" value="Cyc3_hyd_g"/>
    <property type="match status" value="1"/>
</dbReference>
<feature type="binding site" evidence="2">
    <location>
        <position position="241"/>
    </location>
    <ligand>
        <name>[2Fe-2S] cluster</name>
        <dbReference type="ChEBI" id="CHEBI:190135"/>
    </ligand>
</feature>
<feature type="domain" description="FAD-binding FR-type" evidence="3">
    <location>
        <begin position="1"/>
        <end position="99"/>
    </location>
</feature>
<evidence type="ECO:0000313" key="5">
    <source>
        <dbReference type="Proteomes" id="UP000001946"/>
    </source>
</evidence>
<dbReference type="NCBIfam" id="NF004862">
    <property type="entry name" value="PRK06222.1"/>
    <property type="match status" value="1"/>
</dbReference>
<dbReference type="Pfam" id="PF10418">
    <property type="entry name" value="DHODB_Fe-S_bind"/>
    <property type="match status" value="1"/>
</dbReference>
<evidence type="ECO:0000259" key="3">
    <source>
        <dbReference type="PROSITE" id="PS51384"/>
    </source>
</evidence>
<dbReference type="InterPro" id="IPR001433">
    <property type="entry name" value="OxRdtase_FAD/NAD-bd"/>
</dbReference>
<dbReference type="GO" id="GO:0046872">
    <property type="term" value="F:metal ion binding"/>
    <property type="evidence" value="ECO:0007669"/>
    <property type="project" value="UniProtKB-KW"/>
</dbReference>
<evidence type="ECO:0000256" key="1">
    <source>
        <dbReference type="PIRSR" id="PIRSR006816-1"/>
    </source>
</evidence>